<feature type="domain" description="Beta-lactamase-related" evidence="1">
    <location>
        <begin position="43"/>
        <end position="299"/>
    </location>
</feature>
<dbReference type="RefSeq" id="WP_180968507.1">
    <property type="nucleotide sequence ID" value="NZ_NFEZ01000004.1"/>
</dbReference>
<dbReference type="Gene3D" id="3.40.710.10">
    <property type="entry name" value="DD-peptidase/beta-lactamase superfamily"/>
    <property type="match status" value="1"/>
</dbReference>
<dbReference type="Pfam" id="PF00144">
    <property type="entry name" value="Beta-lactamase"/>
    <property type="match status" value="1"/>
</dbReference>
<dbReference type="InterPro" id="IPR050789">
    <property type="entry name" value="Diverse_Enzym_Activities"/>
</dbReference>
<dbReference type="EC" id="3.5.1.46" evidence="2"/>
<accession>A0A2N5N6S8</accession>
<reference evidence="2 3" key="1">
    <citation type="submission" date="2017-05" db="EMBL/GenBank/DDBJ databases">
        <title>Functional genome analysis of Paenibacillus pasadenensis strain R16: insights on endophytic life style and antifungal activity.</title>
        <authorList>
            <person name="Passera A."/>
            <person name="Marcolungo L."/>
            <person name="Casati P."/>
            <person name="Brasca M."/>
            <person name="Quaglino F."/>
            <person name="Delledonne M."/>
        </authorList>
    </citation>
    <scope>NUCLEOTIDE SEQUENCE [LARGE SCALE GENOMIC DNA]</scope>
    <source>
        <strain evidence="2 3">R16</strain>
    </source>
</reference>
<dbReference type="InterPro" id="IPR012338">
    <property type="entry name" value="Beta-lactam/transpept-like"/>
</dbReference>
<dbReference type="Proteomes" id="UP000234789">
    <property type="component" value="Unassembled WGS sequence"/>
</dbReference>
<keyword evidence="3" id="KW-1185">Reference proteome</keyword>
<keyword evidence="2" id="KW-0378">Hydrolase</keyword>
<dbReference type="InterPro" id="IPR001466">
    <property type="entry name" value="Beta-lactam-related"/>
</dbReference>
<protein>
    <submittedName>
        <fullName evidence="2">6-aminohexanoate-dimer hydrolase</fullName>
        <ecNumber evidence="2">3.5.1.46</ecNumber>
    </submittedName>
</protein>
<dbReference type="EMBL" id="NFEZ01000004">
    <property type="protein sequence ID" value="PLT46061.1"/>
    <property type="molecule type" value="Genomic_DNA"/>
</dbReference>
<organism evidence="2 3">
    <name type="scientific">Paenibacillus pasadenensis</name>
    <dbReference type="NCBI Taxonomy" id="217090"/>
    <lineage>
        <taxon>Bacteria</taxon>
        <taxon>Bacillati</taxon>
        <taxon>Bacillota</taxon>
        <taxon>Bacilli</taxon>
        <taxon>Bacillales</taxon>
        <taxon>Paenibacillaceae</taxon>
        <taxon>Paenibacillus</taxon>
    </lineage>
</organism>
<name>A0A2N5N6S8_9BACL</name>
<comment type="caution">
    <text evidence="2">The sequence shown here is derived from an EMBL/GenBank/DDBJ whole genome shotgun (WGS) entry which is preliminary data.</text>
</comment>
<evidence type="ECO:0000313" key="2">
    <source>
        <dbReference type="EMBL" id="PLT46061.1"/>
    </source>
</evidence>
<evidence type="ECO:0000313" key="3">
    <source>
        <dbReference type="Proteomes" id="UP000234789"/>
    </source>
</evidence>
<sequence length="326" mass="35725">MQTTAGTKEELRLGKDALGMLEKWSIQGVHVEQAGRERLHWSATGDDRPSAVLSCTKSVLSALIGIAIGQGLIGGADDPICAYLDESDPRLADALRDDPRKRGITIAQLLTMTSGLDWPDFDKPYRELKRSDAPAAFVLGRPLAHEPGAVFAYNTGGSQLLAIALERASGMSAAKFARKHLFGPLGIGPVRWSRLAGGQEGGAGLSISMRDLAKLGRLYVQGGRWERTQVVPAEWVEASAKPRHKALLHYEPQVYGCYGYHWWVSPQDKQPGPDYFFAFGYGGQYLFVVPQLEAVAVVRKSLEGRNEAIRSRRLFETQLLPALRQG</sequence>
<evidence type="ECO:0000259" key="1">
    <source>
        <dbReference type="Pfam" id="PF00144"/>
    </source>
</evidence>
<gene>
    <name evidence="2" type="ORF">B8V81_4492</name>
</gene>
<proteinExistence type="predicted"/>
<dbReference type="PANTHER" id="PTHR43283:SF7">
    <property type="entry name" value="BETA-LACTAMASE-RELATED DOMAIN-CONTAINING PROTEIN"/>
    <property type="match status" value="1"/>
</dbReference>
<dbReference type="AlphaFoldDB" id="A0A2N5N6S8"/>
<dbReference type="SUPFAM" id="SSF56601">
    <property type="entry name" value="beta-lactamase/transpeptidase-like"/>
    <property type="match status" value="1"/>
</dbReference>
<dbReference type="PANTHER" id="PTHR43283">
    <property type="entry name" value="BETA-LACTAMASE-RELATED"/>
    <property type="match status" value="1"/>
</dbReference>
<dbReference type="GO" id="GO:0019875">
    <property type="term" value="F:6-aminohexanoate-dimer hydrolase activity"/>
    <property type="evidence" value="ECO:0007669"/>
    <property type="project" value="UniProtKB-EC"/>
</dbReference>